<dbReference type="FunFam" id="2.60.120.1440:FF:000001">
    <property type="entry name" value="Putative anti-sigma factor"/>
    <property type="match status" value="1"/>
</dbReference>
<dbReference type="RefSeq" id="WP_055234493.1">
    <property type="nucleotide sequence ID" value="NZ_BAABZH010000001.1"/>
</dbReference>
<name>A0A173Y1L8_9BACE</name>
<dbReference type="PANTHER" id="PTHR30273">
    <property type="entry name" value="PERIPLASMIC SIGNAL SENSOR AND SIGMA FACTOR ACTIVATOR FECR-RELATED"/>
    <property type="match status" value="1"/>
</dbReference>
<evidence type="ECO:0000313" key="5">
    <source>
        <dbReference type="EMBL" id="RGV18744.1"/>
    </source>
</evidence>
<proteinExistence type="predicted"/>
<gene>
    <name evidence="5" type="ORF">DWW25_01975</name>
    <name evidence="4" type="ORF">DXD03_11905</name>
</gene>
<organism evidence="5 7">
    <name type="scientific">Bacteroides xylanisolvens</name>
    <dbReference type="NCBI Taxonomy" id="371601"/>
    <lineage>
        <taxon>Bacteria</taxon>
        <taxon>Pseudomonadati</taxon>
        <taxon>Bacteroidota</taxon>
        <taxon>Bacteroidia</taxon>
        <taxon>Bacteroidales</taxon>
        <taxon>Bacteroidaceae</taxon>
        <taxon>Bacteroides</taxon>
    </lineage>
</organism>
<comment type="caution">
    <text evidence="5">The sequence shown here is derived from an EMBL/GenBank/DDBJ whole genome shotgun (WGS) entry which is preliminary data.</text>
</comment>
<dbReference type="PANTHER" id="PTHR30273:SF2">
    <property type="entry name" value="PROTEIN FECR"/>
    <property type="match status" value="1"/>
</dbReference>
<feature type="transmembrane region" description="Helical" evidence="1">
    <location>
        <begin position="87"/>
        <end position="108"/>
    </location>
</feature>
<accession>A0A173Y1L8</accession>
<dbReference type="InterPro" id="IPR032508">
    <property type="entry name" value="FecR_C"/>
</dbReference>
<evidence type="ECO:0000313" key="7">
    <source>
        <dbReference type="Proteomes" id="UP000283369"/>
    </source>
</evidence>
<evidence type="ECO:0000259" key="2">
    <source>
        <dbReference type="Pfam" id="PF04773"/>
    </source>
</evidence>
<dbReference type="Pfam" id="PF16344">
    <property type="entry name" value="FecR_C"/>
    <property type="match status" value="1"/>
</dbReference>
<evidence type="ECO:0000259" key="3">
    <source>
        <dbReference type="Pfam" id="PF16344"/>
    </source>
</evidence>
<keyword evidence="1" id="KW-0472">Membrane</keyword>
<dbReference type="InterPro" id="IPR012373">
    <property type="entry name" value="Ferrdict_sens_TM"/>
</dbReference>
<dbReference type="GO" id="GO:0016989">
    <property type="term" value="F:sigma factor antagonist activity"/>
    <property type="evidence" value="ECO:0007669"/>
    <property type="project" value="TreeGrafter"/>
</dbReference>
<protein>
    <submittedName>
        <fullName evidence="5">FecR family protein</fullName>
    </submittedName>
</protein>
<dbReference type="Gene3D" id="2.60.120.1440">
    <property type="match status" value="1"/>
</dbReference>
<dbReference type="Gene3D" id="3.55.50.30">
    <property type="match status" value="1"/>
</dbReference>
<feature type="domain" description="FecR protein" evidence="2">
    <location>
        <begin position="181"/>
        <end position="274"/>
    </location>
</feature>
<evidence type="ECO:0000313" key="4">
    <source>
        <dbReference type="EMBL" id="RGK62080.1"/>
    </source>
</evidence>
<sequence length="387" mass="44259">MNKDIDNINNTDESVKKALDIMESSSEINDEQLQEMLKDKEVLQACRDIMDSSLFLQQKGGIELPNVEMELERFKKKQHSTRMRSNLWKTTIGIAAMITVLFGSYYLINSLTTPALEPITVFTADTTPQHIVLQKDDGEKIVLDEPQSNNQVVPKTAIAKSEKKELDYRQVISTTTQTHVLTVPRGESFKVVLCDGTEVWLNANSNFVYPTAFIGNERIVTLEGEAYFKVAKDAKRPFIVKTETVQTRVLGTEFNIRSYTPEDTHVVLINGKVEVSNTKGGSYTRLYPGEDAHLQSDGNFVLTEVDLDSYVYWKDGYFYFDNITLKDIMQNLGRWYNVNIEFRNKEAMTYKMHFISDRTKDLEHTISLLNRMKKVTVTLQGNTLTID</sequence>
<dbReference type="Proteomes" id="UP000283369">
    <property type="component" value="Unassembled WGS sequence"/>
</dbReference>
<feature type="domain" description="Protein FecR C-terminal" evidence="3">
    <location>
        <begin position="317"/>
        <end position="386"/>
    </location>
</feature>
<dbReference type="InterPro" id="IPR006860">
    <property type="entry name" value="FecR"/>
</dbReference>
<dbReference type="Pfam" id="PF04773">
    <property type="entry name" value="FecR"/>
    <property type="match status" value="1"/>
</dbReference>
<dbReference type="AlphaFoldDB" id="A0A173Y1L8"/>
<keyword evidence="1" id="KW-1133">Transmembrane helix</keyword>
<dbReference type="EMBL" id="QRYV01000003">
    <property type="protein sequence ID" value="RGV18744.1"/>
    <property type="molecule type" value="Genomic_DNA"/>
</dbReference>
<reference evidence="6 7" key="1">
    <citation type="submission" date="2018-08" db="EMBL/GenBank/DDBJ databases">
        <title>A genome reference for cultivated species of the human gut microbiota.</title>
        <authorList>
            <person name="Zou Y."/>
            <person name="Xue W."/>
            <person name="Luo G."/>
        </authorList>
    </citation>
    <scope>NUCLEOTIDE SEQUENCE [LARGE SCALE GENOMIC DNA]</scope>
    <source>
        <strain evidence="5 7">AF14-7</strain>
        <strain evidence="4 6">TF10-34</strain>
    </source>
</reference>
<evidence type="ECO:0000256" key="1">
    <source>
        <dbReference type="SAM" id="Phobius"/>
    </source>
</evidence>
<keyword evidence="1" id="KW-0812">Transmembrane</keyword>
<evidence type="ECO:0000313" key="6">
    <source>
        <dbReference type="Proteomes" id="UP000261210"/>
    </source>
</evidence>
<dbReference type="Proteomes" id="UP000261210">
    <property type="component" value="Unassembled WGS sequence"/>
</dbReference>
<dbReference type="EMBL" id="QSQU01000015">
    <property type="protein sequence ID" value="RGK62080.1"/>
    <property type="molecule type" value="Genomic_DNA"/>
</dbReference>